<name>A0A974PW16_9RHOO</name>
<keyword evidence="3" id="KW-1185">Reference proteome</keyword>
<gene>
    <name evidence="2" type="ORF">IWH25_10805</name>
</gene>
<feature type="transmembrane region" description="Helical" evidence="1">
    <location>
        <begin position="259"/>
        <end position="278"/>
    </location>
</feature>
<evidence type="ECO:0000313" key="2">
    <source>
        <dbReference type="EMBL" id="QRJ62286.1"/>
    </source>
</evidence>
<dbReference type="RefSeq" id="WP_203385815.1">
    <property type="nucleotide sequence ID" value="NZ_CP064781.1"/>
</dbReference>
<accession>A0A974PW16</accession>
<feature type="transmembrane region" description="Helical" evidence="1">
    <location>
        <begin position="12"/>
        <end position="31"/>
    </location>
</feature>
<dbReference type="InterPro" id="IPR010266">
    <property type="entry name" value="NnrS"/>
</dbReference>
<keyword evidence="1" id="KW-0812">Transmembrane</keyword>
<protein>
    <submittedName>
        <fullName evidence="2">NnrS family protein</fullName>
    </submittedName>
</protein>
<dbReference type="Proteomes" id="UP000663444">
    <property type="component" value="Chromosome"/>
</dbReference>
<dbReference type="AlphaFoldDB" id="A0A974PW16"/>
<evidence type="ECO:0000313" key="3">
    <source>
        <dbReference type="Proteomes" id="UP000663444"/>
    </source>
</evidence>
<feature type="transmembrane region" description="Helical" evidence="1">
    <location>
        <begin position="51"/>
        <end position="70"/>
    </location>
</feature>
<dbReference type="Pfam" id="PF05940">
    <property type="entry name" value="NnrS"/>
    <property type="match status" value="1"/>
</dbReference>
<feature type="transmembrane region" description="Helical" evidence="1">
    <location>
        <begin position="144"/>
        <end position="162"/>
    </location>
</feature>
<sequence length="387" mass="43291">MRFSEHPLWLVGFRPFFALACLSGMALPLAWTLLFTGVVTPPASPLAPNQWHAHEMFFGFGWAVLGGFLLTSTKNWVGVRGYHGTPLILLAAAWLLERLGMWYAGYLPPLLFAVVGNLFLGGIVLMLLWTLVRHREDDSYRVDNRFFLIALPLFIVAKNLLLAPDTFATGWSMTLGLYRLAFLVMLERTLTQFMKGVFQATILRKAPLDNAIKLLALLMVFESLLPPILSGAIALTLASALLGRFFFWKPLTAMTRIDIGIMHLGYLGIVGQLLLDGFGRFANLHWIGTLPVHIFTFGTMGLIIPAMIVRIANGHTGRKVVFDRLDKLLLKIMIAAFVLRVVAPQLWPEAYPAWVHAAAACWFVAFGLLGWRYIPRLLQPRVDGKVH</sequence>
<proteinExistence type="predicted"/>
<feature type="transmembrane region" description="Helical" evidence="1">
    <location>
        <begin position="228"/>
        <end position="247"/>
    </location>
</feature>
<feature type="transmembrane region" description="Helical" evidence="1">
    <location>
        <begin position="328"/>
        <end position="347"/>
    </location>
</feature>
<dbReference type="KEGG" id="ares:IWH25_10805"/>
<organism evidence="2 3">
    <name type="scientific">Azospira restricta</name>
    <dbReference type="NCBI Taxonomy" id="404405"/>
    <lineage>
        <taxon>Bacteria</taxon>
        <taxon>Pseudomonadati</taxon>
        <taxon>Pseudomonadota</taxon>
        <taxon>Betaproteobacteria</taxon>
        <taxon>Rhodocyclales</taxon>
        <taxon>Rhodocyclaceae</taxon>
        <taxon>Azospira</taxon>
    </lineage>
</organism>
<reference evidence="2" key="1">
    <citation type="submission" date="2020-11" db="EMBL/GenBank/DDBJ databases">
        <title>Azospira restricta DSM 18626 genome sequence.</title>
        <authorList>
            <person name="Moe W.M."/>
        </authorList>
    </citation>
    <scope>NUCLEOTIDE SEQUENCE</scope>
    <source>
        <strain evidence="2">DSM 18626</strain>
    </source>
</reference>
<feature type="transmembrane region" description="Helical" evidence="1">
    <location>
        <begin position="82"/>
        <end position="104"/>
    </location>
</feature>
<feature type="transmembrane region" description="Helical" evidence="1">
    <location>
        <begin position="284"/>
        <end position="308"/>
    </location>
</feature>
<keyword evidence="1" id="KW-0472">Membrane</keyword>
<keyword evidence="1" id="KW-1133">Transmembrane helix</keyword>
<dbReference type="EMBL" id="CP064781">
    <property type="protein sequence ID" value="QRJ62286.1"/>
    <property type="molecule type" value="Genomic_DNA"/>
</dbReference>
<evidence type="ECO:0000256" key="1">
    <source>
        <dbReference type="SAM" id="Phobius"/>
    </source>
</evidence>
<feature type="transmembrane region" description="Helical" evidence="1">
    <location>
        <begin position="110"/>
        <end position="132"/>
    </location>
</feature>
<feature type="transmembrane region" description="Helical" evidence="1">
    <location>
        <begin position="353"/>
        <end position="371"/>
    </location>
</feature>